<gene>
    <name evidence="2" type="ORF">SAMN05445756_2103</name>
</gene>
<dbReference type="AlphaFoldDB" id="A0A212U653"/>
<evidence type="ECO:0000313" key="3">
    <source>
        <dbReference type="Proteomes" id="UP000198122"/>
    </source>
</evidence>
<dbReference type="EMBL" id="FYEZ01000003">
    <property type="protein sequence ID" value="SNC73707.1"/>
    <property type="molecule type" value="Genomic_DNA"/>
</dbReference>
<name>A0A212U653_9MICO</name>
<sequence>MIFLPHTGSLFDISQGKGGAMDRPRGLLASLAVVALATGCSSADEEATVHSSDTRAPASPAGGSAPAGESASTASGSDGEDEPKMLDCLGEGSLVRPETLNLDCQNTNATLSHLEWNAWAVHGARGRGELSVNPCRPTCAEGRVENYAVTVAAPHAETSESGALFTEVEVRFTSKRPVGSTSREVYELPQ</sequence>
<evidence type="ECO:0000256" key="1">
    <source>
        <dbReference type="SAM" id="MobiDB-lite"/>
    </source>
</evidence>
<feature type="compositionally biased region" description="Low complexity" evidence="1">
    <location>
        <begin position="56"/>
        <end position="77"/>
    </location>
</feature>
<proteinExistence type="predicted"/>
<reference evidence="2 3" key="1">
    <citation type="submission" date="2017-06" db="EMBL/GenBank/DDBJ databases">
        <authorList>
            <person name="Kim H.J."/>
            <person name="Triplett B.A."/>
        </authorList>
    </citation>
    <scope>NUCLEOTIDE SEQUENCE [LARGE SCALE GENOMIC DNA]</scope>
    <source>
        <strain evidence="2 3">DSM 22179</strain>
    </source>
</reference>
<protein>
    <submittedName>
        <fullName evidence="2">Uncharacterized protein</fullName>
    </submittedName>
</protein>
<feature type="region of interest" description="Disordered" evidence="1">
    <location>
        <begin position="44"/>
        <end position="87"/>
    </location>
</feature>
<organism evidence="2 3">
    <name type="scientific">Kytococcus aerolatus</name>
    <dbReference type="NCBI Taxonomy" id="592308"/>
    <lineage>
        <taxon>Bacteria</taxon>
        <taxon>Bacillati</taxon>
        <taxon>Actinomycetota</taxon>
        <taxon>Actinomycetes</taxon>
        <taxon>Micrococcales</taxon>
        <taxon>Kytococcaceae</taxon>
        <taxon>Kytococcus</taxon>
    </lineage>
</organism>
<keyword evidence="3" id="KW-1185">Reference proteome</keyword>
<dbReference type="Proteomes" id="UP000198122">
    <property type="component" value="Unassembled WGS sequence"/>
</dbReference>
<accession>A0A212U653</accession>
<evidence type="ECO:0000313" key="2">
    <source>
        <dbReference type="EMBL" id="SNC73707.1"/>
    </source>
</evidence>